<organism evidence="14">
    <name type="scientific">Caenorhabditis brenneri</name>
    <name type="common">Nematode worm</name>
    <dbReference type="NCBI Taxonomy" id="135651"/>
    <lineage>
        <taxon>Eukaryota</taxon>
        <taxon>Metazoa</taxon>
        <taxon>Ecdysozoa</taxon>
        <taxon>Nematoda</taxon>
        <taxon>Chromadorea</taxon>
        <taxon>Rhabditida</taxon>
        <taxon>Rhabditina</taxon>
        <taxon>Rhabditomorpha</taxon>
        <taxon>Rhabditoidea</taxon>
        <taxon>Rhabditidae</taxon>
        <taxon>Peloderinae</taxon>
        <taxon>Caenorhabditis</taxon>
    </lineage>
</organism>
<dbReference type="OrthoDB" id="5856787at2759"/>
<dbReference type="InterPro" id="IPR047187">
    <property type="entry name" value="SF1_C_Upf1"/>
</dbReference>
<dbReference type="STRING" id="135651.G0MCY8"/>
<feature type="coiled-coil region" evidence="10">
    <location>
        <begin position="1031"/>
        <end position="1068"/>
    </location>
</feature>
<keyword evidence="7" id="KW-0862">Zinc</keyword>
<proteinExistence type="inferred from homology"/>
<evidence type="ECO:0000313" key="13">
    <source>
        <dbReference type="EMBL" id="EGT49433.1"/>
    </source>
</evidence>
<dbReference type="GO" id="GO:0043139">
    <property type="term" value="F:5'-3' DNA helicase activity"/>
    <property type="evidence" value="ECO:0007669"/>
    <property type="project" value="TreeGrafter"/>
</dbReference>
<dbReference type="Gene3D" id="3.30.40.10">
    <property type="entry name" value="Zinc/RING finger domain, C3HC4 (zinc finger)"/>
    <property type="match status" value="1"/>
</dbReference>
<dbReference type="OMA" id="EDANCIW"/>
<keyword evidence="8" id="KW-0067">ATP-binding</keyword>
<name>G0MCY8_CAEBE</name>
<dbReference type="InterPro" id="IPR041677">
    <property type="entry name" value="DNA2/NAM7_AAA_11"/>
</dbReference>
<dbReference type="Pfam" id="PF13445">
    <property type="entry name" value="zf-RING_UBOX"/>
    <property type="match status" value="1"/>
</dbReference>
<dbReference type="PANTHER" id="PTHR43788">
    <property type="entry name" value="DNA2/NAM7 HELICASE FAMILY MEMBER"/>
    <property type="match status" value="1"/>
</dbReference>
<evidence type="ECO:0000259" key="12">
    <source>
        <dbReference type="PROSITE" id="PS50089"/>
    </source>
</evidence>
<evidence type="ECO:0000256" key="1">
    <source>
        <dbReference type="ARBA" id="ARBA00007913"/>
    </source>
</evidence>
<dbReference type="Proteomes" id="UP000008068">
    <property type="component" value="Unassembled WGS sequence"/>
</dbReference>
<evidence type="ECO:0000256" key="3">
    <source>
        <dbReference type="ARBA" id="ARBA00022741"/>
    </source>
</evidence>
<gene>
    <name evidence="13" type="ORF">CAEBREN_22179</name>
</gene>
<dbReference type="EMBL" id="GL379790">
    <property type="protein sequence ID" value="EGT49433.1"/>
    <property type="molecule type" value="Genomic_DNA"/>
</dbReference>
<dbReference type="InterPro" id="IPR013083">
    <property type="entry name" value="Znf_RING/FYVE/PHD"/>
</dbReference>
<dbReference type="AlphaFoldDB" id="G0MCY8"/>
<reference evidence="14" key="1">
    <citation type="submission" date="2011-07" db="EMBL/GenBank/DDBJ databases">
        <authorList>
            <consortium name="Caenorhabditis brenneri Sequencing and Analysis Consortium"/>
            <person name="Wilson R.K."/>
        </authorList>
    </citation>
    <scope>NUCLEOTIDE SEQUENCE [LARGE SCALE GENOMIC DNA]</scope>
    <source>
        <strain evidence="14">PB2801</strain>
    </source>
</reference>
<dbReference type="SUPFAM" id="SSF57850">
    <property type="entry name" value="RING/U-box"/>
    <property type="match status" value="1"/>
</dbReference>
<feature type="region of interest" description="Disordered" evidence="11">
    <location>
        <begin position="339"/>
        <end position="369"/>
    </location>
</feature>
<dbReference type="Gene3D" id="3.40.50.300">
    <property type="entry name" value="P-loop containing nucleotide triphosphate hydrolases"/>
    <property type="match status" value="2"/>
</dbReference>
<keyword evidence="10" id="KW-0175">Coiled coil</keyword>
<keyword evidence="14" id="KW-1185">Reference proteome</keyword>
<protein>
    <recommendedName>
        <fullName evidence="12">RING-type domain-containing protein</fullName>
    </recommendedName>
</protein>
<evidence type="ECO:0000256" key="8">
    <source>
        <dbReference type="ARBA" id="ARBA00022840"/>
    </source>
</evidence>
<dbReference type="eggNOG" id="KOG4185">
    <property type="taxonomic scope" value="Eukaryota"/>
</dbReference>
<evidence type="ECO:0000256" key="10">
    <source>
        <dbReference type="SAM" id="Coils"/>
    </source>
</evidence>
<keyword evidence="3" id="KW-0547">Nucleotide-binding</keyword>
<dbReference type="GO" id="GO:0005524">
    <property type="term" value="F:ATP binding"/>
    <property type="evidence" value="ECO:0007669"/>
    <property type="project" value="UniProtKB-KW"/>
</dbReference>
<evidence type="ECO:0000256" key="4">
    <source>
        <dbReference type="ARBA" id="ARBA00022771"/>
    </source>
</evidence>
<accession>G0MCY8</accession>
<dbReference type="CDD" id="cd18808">
    <property type="entry name" value="SF1_C_Upf1"/>
    <property type="match status" value="1"/>
</dbReference>
<evidence type="ECO:0000256" key="11">
    <source>
        <dbReference type="SAM" id="MobiDB-lite"/>
    </source>
</evidence>
<dbReference type="InterPro" id="IPR041679">
    <property type="entry name" value="DNA2/NAM7-like_C"/>
</dbReference>
<sequence length="1135" mass="128383">MHHLHSLHVDAERSQNVFTPFYRNPPIRKKKPNEVLTSVQRDLGSYTHKDALDFAAASLSWKNLTADYLLSLPRLDHKIRHLTMQDGIRAYYRVIAERPDSYILTACHVNIHGHHRGDLRFIEVNDCTGANGLENCSLIGKLYLGDVLAVTGMARLRKFEDFDVFKSSEDANCIWMATNVRVLPRTILRGVTFSVLENQTAVVKEQNEVMNIKMGSTLQPDKLYTGDAFLPEPITQFFTREHRDEHKNSLIAKCSKINQYPNPLGTIFHFEDSYELSRIFDVGLKAFTPSAHYYSPETVIETCVLMGYAAAISISNGRFDARPFPMYGTERKEQIVKFSIDNPPDNPTHGKWTTNSRIRISGPPARDDHSRNTVINAVIETVIIDQKSKQLKITARLARDTPKSIKFDNGVHIVCQREALEAQVLKKGFFSETPVGSNGRRIIEALYGGTPIFTTNSYYTPVQYYYPVDPQQIKLNKYQCEYVDMLLDKNPIVVGSSPFGCGKSMTIITAALEICKNNQTRHTLNPYFNKKQKQLLVTQSNYASVNLVEIAQKLIEPLKFVRYVSEKNWKELPEDCLTQSDLPRLMKTEFILWAFGRSESNKLEKKHTTNIISFLLAENLVGPEDFEGQAFRAYNSSFKKKVPWFYDLMEAFFILYDPDIIMTTSDSLQGLMNAEFFKTIPISTIQIDEASQVPEYTLIGLLTSFPKACFGLIGDINQLPPYCETGLEGKLKDYGIGNTMEKAVEGQLFPQAMLREVYRCHPKTTGLLSELFYDGKLISGVQEQTRNQFLRSRPDFWPSVNFPVMIVNNRARGQKMGTSYSNKHEKDIVKQILDSLEKPYNDYQLPASDIGVISFYSAQTSILTEALRGRKVKCGTVDAFQGSEKEVVVLCCTNEKISEFMQLGNRLNVAMSRAKQATIIVGNLNGLKKAKYWGRIVQEVMENGCAIEADCIGKLSPARTQTRNRSRSNRSRRNLNVLFQQAVPTSNPAVLAPNLVLKLPPVPQPVEQLAEQVEAMTVTTPPISAKELVVNLRLQKELEDAKKAVEAMKAEKEKMKSEMEKVQEKEWNICEICLLPYEQGVADRTPKILDCGHTFCQECAGQMARNGSIICGHCRASTNSSADKLKTNFAIYKHV</sequence>
<evidence type="ECO:0000256" key="9">
    <source>
        <dbReference type="PROSITE-ProRule" id="PRU00175"/>
    </source>
</evidence>
<dbReference type="Pfam" id="PF13086">
    <property type="entry name" value="AAA_11"/>
    <property type="match status" value="1"/>
</dbReference>
<dbReference type="Pfam" id="PF13087">
    <property type="entry name" value="AAA_12"/>
    <property type="match status" value="1"/>
</dbReference>
<dbReference type="SUPFAM" id="SSF52540">
    <property type="entry name" value="P-loop containing nucleoside triphosphate hydrolases"/>
    <property type="match status" value="1"/>
</dbReference>
<dbReference type="SMART" id="SM00184">
    <property type="entry name" value="RING"/>
    <property type="match status" value="1"/>
</dbReference>
<evidence type="ECO:0000256" key="6">
    <source>
        <dbReference type="ARBA" id="ARBA00022806"/>
    </source>
</evidence>
<dbReference type="PROSITE" id="PS00518">
    <property type="entry name" value="ZF_RING_1"/>
    <property type="match status" value="1"/>
</dbReference>
<dbReference type="InterPro" id="IPR050534">
    <property type="entry name" value="Coronavir_polyprotein_1ab"/>
</dbReference>
<dbReference type="InterPro" id="IPR001841">
    <property type="entry name" value="Znf_RING"/>
</dbReference>
<dbReference type="InterPro" id="IPR027417">
    <property type="entry name" value="P-loop_NTPase"/>
</dbReference>
<dbReference type="InterPro" id="IPR017907">
    <property type="entry name" value="Znf_RING_CS"/>
</dbReference>
<keyword evidence="4 9" id="KW-0863">Zinc-finger</keyword>
<evidence type="ECO:0000313" key="14">
    <source>
        <dbReference type="Proteomes" id="UP000008068"/>
    </source>
</evidence>
<dbReference type="InParanoid" id="G0MCY8"/>
<evidence type="ECO:0000256" key="5">
    <source>
        <dbReference type="ARBA" id="ARBA00022801"/>
    </source>
</evidence>
<dbReference type="HOGENOM" id="CLU_007448_0_0_1"/>
<evidence type="ECO:0000256" key="2">
    <source>
        <dbReference type="ARBA" id="ARBA00022723"/>
    </source>
</evidence>
<dbReference type="GO" id="GO:0008270">
    <property type="term" value="F:zinc ion binding"/>
    <property type="evidence" value="ECO:0007669"/>
    <property type="project" value="UniProtKB-KW"/>
</dbReference>
<dbReference type="eggNOG" id="KOG1801">
    <property type="taxonomic scope" value="Eukaryota"/>
</dbReference>
<keyword evidence="6" id="KW-0347">Helicase</keyword>
<comment type="similarity">
    <text evidence="1">Belongs to the DNA2/NAM7 helicase family.</text>
</comment>
<keyword evidence="5" id="KW-0378">Hydrolase</keyword>
<dbReference type="GO" id="GO:0016787">
    <property type="term" value="F:hydrolase activity"/>
    <property type="evidence" value="ECO:0007669"/>
    <property type="project" value="UniProtKB-KW"/>
</dbReference>
<evidence type="ECO:0000256" key="7">
    <source>
        <dbReference type="ARBA" id="ARBA00022833"/>
    </source>
</evidence>
<feature type="domain" description="RING-type" evidence="12">
    <location>
        <begin position="1070"/>
        <end position="1115"/>
    </location>
</feature>
<keyword evidence="2" id="KW-0479">Metal-binding</keyword>
<dbReference type="PROSITE" id="PS50089">
    <property type="entry name" value="ZF_RING_2"/>
    <property type="match status" value="1"/>
</dbReference>
<dbReference type="PANTHER" id="PTHR43788:SF16">
    <property type="entry name" value="HELICASE WITH ZINC FINGER 2"/>
    <property type="match status" value="1"/>
</dbReference>
<dbReference type="InterPro" id="IPR027370">
    <property type="entry name" value="Znf-RING_euk"/>
</dbReference>